<reference evidence="1 2" key="1">
    <citation type="submission" date="2023-04" db="EMBL/GenBank/DDBJ databases">
        <title>A novel bacteria isolated from coastal sediment.</title>
        <authorList>
            <person name="Liu X.-J."/>
            <person name="Du Z.-J."/>
        </authorList>
    </citation>
    <scope>NUCLEOTIDE SEQUENCE [LARGE SCALE GENOMIC DNA]</scope>
    <source>
        <strain evidence="1 2">SDUM461004</strain>
    </source>
</reference>
<dbReference type="RefSeq" id="WP_308986798.1">
    <property type="nucleotide sequence ID" value="NZ_JARXIC010000071.1"/>
</dbReference>
<sequence length="81" mass="9413">MNTPEKEKLESCTETLLGLNPSLLIRSTELENLSIFGFTNESFIHAIGDYNFLPLEERRYTFTKDHQSGEFDFHMKIVRNG</sequence>
<organism evidence="1 2">
    <name type="scientific">Thalassobacterium sedimentorum</name>
    <dbReference type="NCBI Taxonomy" id="3041258"/>
    <lineage>
        <taxon>Bacteria</taxon>
        <taxon>Pseudomonadati</taxon>
        <taxon>Verrucomicrobiota</taxon>
        <taxon>Opitutia</taxon>
        <taxon>Puniceicoccales</taxon>
        <taxon>Coraliomargaritaceae</taxon>
        <taxon>Thalassobacterium</taxon>
    </lineage>
</organism>
<dbReference type="EMBL" id="JARXIC010000071">
    <property type="protein sequence ID" value="MDQ8196363.1"/>
    <property type="molecule type" value="Genomic_DNA"/>
</dbReference>
<name>A0ABU1ANJ0_9BACT</name>
<accession>A0ABU1ANJ0</accession>
<gene>
    <name evidence="1" type="ORF">QEH59_18175</name>
</gene>
<evidence type="ECO:0000313" key="2">
    <source>
        <dbReference type="Proteomes" id="UP001243717"/>
    </source>
</evidence>
<evidence type="ECO:0000313" key="1">
    <source>
        <dbReference type="EMBL" id="MDQ8196363.1"/>
    </source>
</evidence>
<dbReference type="Proteomes" id="UP001243717">
    <property type="component" value="Unassembled WGS sequence"/>
</dbReference>
<comment type="caution">
    <text evidence="1">The sequence shown here is derived from an EMBL/GenBank/DDBJ whole genome shotgun (WGS) entry which is preliminary data.</text>
</comment>
<proteinExistence type="predicted"/>
<keyword evidence="2" id="KW-1185">Reference proteome</keyword>
<protein>
    <submittedName>
        <fullName evidence="1">Uncharacterized protein</fullName>
    </submittedName>
</protein>